<evidence type="ECO:0000256" key="4">
    <source>
        <dbReference type="PIRSR" id="PIRSR005384-2"/>
    </source>
</evidence>
<dbReference type="InterPro" id="IPR036569">
    <property type="entry name" value="RpiB_LacA_LacB_sf"/>
</dbReference>
<dbReference type="Gene3D" id="3.40.1400.10">
    <property type="entry name" value="Sugar-phosphate isomerase, RpiB/LacA/LacB"/>
    <property type="match status" value="1"/>
</dbReference>
<dbReference type="NCBIfam" id="TIGR00689">
    <property type="entry name" value="rpiB_lacA_lacB"/>
    <property type="match status" value="1"/>
</dbReference>
<dbReference type="InterPro" id="IPR003500">
    <property type="entry name" value="RpiB_LacA_LacB"/>
</dbReference>
<evidence type="ECO:0000313" key="6">
    <source>
        <dbReference type="Proteomes" id="UP000199415"/>
    </source>
</evidence>
<feature type="binding site" evidence="4">
    <location>
        <position position="139"/>
    </location>
    <ligand>
        <name>D-ribulose 5-phosphate</name>
        <dbReference type="ChEBI" id="CHEBI:58121"/>
    </ligand>
</feature>
<dbReference type="RefSeq" id="WP_090018953.1">
    <property type="nucleotide sequence ID" value="NZ_FNCE01000002.1"/>
</dbReference>
<evidence type="ECO:0000256" key="2">
    <source>
        <dbReference type="ARBA" id="ARBA00023235"/>
    </source>
</evidence>
<dbReference type="PIRSF" id="PIRSF005384">
    <property type="entry name" value="RpiB_LacA_B"/>
    <property type="match status" value="1"/>
</dbReference>
<name>A0A1G7NVW3_9PROT</name>
<accession>A0A1G7NVW3</accession>
<dbReference type="GO" id="GO:0005975">
    <property type="term" value="P:carbohydrate metabolic process"/>
    <property type="evidence" value="ECO:0007669"/>
    <property type="project" value="InterPro"/>
</dbReference>
<dbReference type="InterPro" id="IPR004785">
    <property type="entry name" value="RpiB"/>
</dbReference>
<protein>
    <submittedName>
        <fullName evidence="5">Ribose-5-phosphate isomerase</fullName>
    </submittedName>
</protein>
<feature type="binding site" evidence="4">
    <location>
        <position position="135"/>
    </location>
    <ligand>
        <name>D-ribulose 5-phosphate</name>
        <dbReference type="ChEBI" id="CHEBI:58121"/>
    </ligand>
</feature>
<dbReference type="NCBIfam" id="TIGR01120">
    <property type="entry name" value="rpiB"/>
    <property type="match status" value="1"/>
</dbReference>
<comment type="similarity">
    <text evidence="1">Belongs to the LacAB/RpiB family.</text>
</comment>
<feature type="active site" description="Proton donor" evidence="3">
    <location>
        <position position="101"/>
    </location>
</feature>
<gene>
    <name evidence="5" type="ORF">SAMN05216241_102336</name>
</gene>
<feature type="binding site" evidence="4">
    <location>
        <begin position="69"/>
        <end position="73"/>
    </location>
    <ligand>
        <name>D-ribulose 5-phosphate</name>
        <dbReference type="ChEBI" id="CHEBI:58121"/>
    </ligand>
</feature>
<keyword evidence="6" id="KW-1185">Reference proteome</keyword>
<dbReference type="Pfam" id="PF02502">
    <property type="entry name" value="LacAB_rpiB"/>
    <property type="match status" value="1"/>
</dbReference>
<organism evidence="5 6">
    <name type="scientific">Limimonas halophila</name>
    <dbReference type="NCBI Taxonomy" id="1082479"/>
    <lineage>
        <taxon>Bacteria</taxon>
        <taxon>Pseudomonadati</taxon>
        <taxon>Pseudomonadota</taxon>
        <taxon>Alphaproteobacteria</taxon>
        <taxon>Rhodospirillales</taxon>
        <taxon>Rhodovibrionaceae</taxon>
        <taxon>Limimonas</taxon>
    </lineage>
</organism>
<reference evidence="5 6" key="1">
    <citation type="submission" date="2016-10" db="EMBL/GenBank/DDBJ databases">
        <authorList>
            <person name="de Groot N.N."/>
        </authorList>
    </citation>
    <scope>NUCLEOTIDE SEQUENCE [LARGE SCALE GENOMIC DNA]</scope>
    <source>
        <strain evidence="5 6">DSM 25584</strain>
    </source>
</reference>
<feature type="active site" description="Proton acceptor" evidence="3">
    <location>
        <position position="68"/>
    </location>
</feature>
<dbReference type="PANTHER" id="PTHR30345">
    <property type="entry name" value="RIBOSE-5-PHOSPHATE ISOMERASE B"/>
    <property type="match status" value="1"/>
</dbReference>
<feature type="binding site" evidence="4">
    <location>
        <position position="112"/>
    </location>
    <ligand>
        <name>D-ribulose 5-phosphate</name>
        <dbReference type="ChEBI" id="CHEBI:58121"/>
    </ligand>
</feature>
<dbReference type="Proteomes" id="UP000199415">
    <property type="component" value="Unassembled WGS sequence"/>
</dbReference>
<dbReference type="AlphaFoldDB" id="A0A1G7NVW3"/>
<evidence type="ECO:0000313" key="5">
    <source>
        <dbReference type="EMBL" id="SDF78228.1"/>
    </source>
</evidence>
<dbReference type="PANTHER" id="PTHR30345:SF0">
    <property type="entry name" value="DNA DAMAGE-REPAIR_TOLERATION PROTEIN DRT102"/>
    <property type="match status" value="1"/>
</dbReference>
<sequence>MSDRVVAIASDHAGYRLKQELAEELGKLGAQPLDLGTHDEESVDYPDFGRAIAEAIENGRAERGVLVCGTGIGISIAANRNPAVRAAPCHDATITRLARQHNDANVLALGARTIGAEVAKDCLRVFLETPFEGGRHERRVAKLGNGAART</sequence>
<proteinExistence type="inferred from homology"/>
<dbReference type="EMBL" id="FNCE01000002">
    <property type="protein sequence ID" value="SDF78228.1"/>
    <property type="molecule type" value="Genomic_DNA"/>
</dbReference>
<dbReference type="STRING" id="1082479.SAMN05216241_102336"/>
<keyword evidence="2 5" id="KW-0413">Isomerase</keyword>
<dbReference type="GO" id="GO:0016861">
    <property type="term" value="F:intramolecular oxidoreductase activity, interconverting aldoses and ketoses"/>
    <property type="evidence" value="ECO:0007669"/>
    <property type="project" value="UniProtKB-ARBA"/>
</dbReference>
<feature type="binding site" evidence="4">
    <location>
        <begin position="11"/>
        <end position="12"/>
    </location>
    <ligand>
        <name>D-ribulose 5-phosphate</name>
        <dbReference type="ChEBI" id="CHEBI:58121"/>
    </ligand>
</feature>
<dbReference type="NCBIfam" id="NF004051">
    <property type="entry name" value="PRK05571.1"/>
    <property type="match status" value="1"/>
</dbReference>
<dbReference type="SUPFAM" id="SSF89623">
    <property type="entry name" value="Ribose/Galactose isomerase RpiB/AlsB"/>
    <property type="match status" value="1"/>
</dbReference>
<evidence type="ECO:0000256" key="1">
    <source>
        <dbReference type="ARBA" id="ARBA00008754"/>
    </source>
</evidence>
<feature type="binding site" evidence="4">
    <location>
        <position position="102"/>
    </location>
    <ligand>
        <name>D-ribulose 5-phosphate</name>
        <dbReference type="ChEBI" id="CHEBI:58121"/>
    </ligand>
</feature>
<dbReference type="OrthoDB" id="1778624at2"/>
<evidence type="ECO:0000256" key="3">
    <source>
        <dbReference type="PIRSR" id="PIRSR005384-1"/>
    </source>
</evidence>